<keyword evidence="8" id="KW-1185">Reference proteome</keyword>
<dbReference type="EMBL" id="CP077074">
    <property type="protein sequence ID" value="QXH43004.1"/>
    <property type="molecule type" value="Genomic_DNA"/>
</dbReference>
<keyword evidence="2 6" id="KW-0479">Metal-binding</keyword>
<dbReference type="Pfam" id="PF13714">
    <property type="entry name" value="PEP_mutase"/>
    <property type="match status" value="1"/>
</dbReference>
<dbReference type="RefSeq" id="WP_068586813.1">
    <property type="nucleotide sequence ID" value="NZ_CP027706.1"/>
</dbReference>
<keyword evidence="3 6" id="KW-0210">Decarboxylase</keyword>
<organism evidence="7 8">
    <name type="scientific">Pseudomonas sessilinigenes</name>
    <dbReference type="NCBI Taxonomy" id="658629"/>
    <lineage>
        <taxon>Bacteria</taxon>
        <taxon>Pseudomonadati</taxon>
        <taxon>Pseudomonadota</taxon>
        <taxon>Gammaproteobacteria</taxon>
        <taxon>Pseudomonadales</taxon>
        <taxon>Pseudomonadaceae</taxon>
        <taxon>Pseudomonas</taxon>
    </lineage>
</organism>
<dbReference type="EC" id="4.1.1.112" evidence="6"/>
<comment type="subunit">
    <text evidence="6">Homotetramer; dimer of dimers.</text>
</comment>
<proteinExistence type="inferred from homology"/>
<dbReference type="InterPro" id="IPR039556">
    <property type="entry name" value="ICL/PEPM"/>
</dbReference>
<dbReference type="PANTHER" id="PTHR42905">
    <property type="entry name" value="PHOSPHOENOLPYRUVATE CARBOXYLASE"/>
    <property type="match status" value="1"/>
</dbReference>
<dbReference type="CDD" id="cd00377">
    <property type="entry name" value="ICL_PEPM"/>
    <property type="match status" value="1"/>
</dbReference>
<dbReference type="PANTHER" id="PTHR42905:SF3">
    <property type="entry name" value="OXALOACETATE DECARBOXYLASE"/>
    <property type="match status" value="1"/>
</dbReference>
<feature type="binding site" evidence="6">
    <location>
        <position position="50"/>
    </location>
    <ligand>
        <name>substrate</name>
    </ligand>
</feature>
<evidence type="ECO:0000256" key="6">
    <source>
        <dbReference type="HAMAP-Rule" id="MF_01299"/>
    </source>
</evidence>
<evidence type="ECO:0000256" key="4">
    <source>
        <dbReference type="ARBA" id="ARBA00022842"/>
    </source>
</evidence>
<comment type="similarity">
    <text evidence="1">Belongs to the isocitrate lyase/PEP mutase superfamily. Oxaloacetate decarboxylase family.</text>
</comment>
<feature type="binding site" evidence="6">
    <location>
        <position position="235"/>
    </location>
    <ligand>
        <name>substrate</name>
    </ligand>
</feature>
<evidence type="ECO:0000256" key="5">
    <source>
        <dbReference type="ARBA" id="ARBA00023239"/>
    </source>
</evidence>
<name>A0ABX8MUV3_9PSED</name>
<dbReference type="InterPro" id="IPR015813">
    <property type="entry name" value="Pyrv/PenolPyrv_kinase-like_dom"/>
</dbReference>
<comment type="cofactor">
    <cofactor evidence="6">
        <name>Mg(2+)</name>
        <dbReference type="ChEBI" id="CHEBI:18420"/>
    </cofactor>
    <text evidence="6">Binds 1 Mg(2+) ion per subunit.</text>
</comment>
<feature type="binding site" evidence="6">
    <location>
        <position position="159"/>
    </location>
    <ligand>
        <name>substrate</name>
    </ligand>
</feature>
<comment type="function">
    <text evidence="6">Catalyzes the decarboxylation of oxaloacetate into pyruvate. Seems to play a role in maintaining cellular concentrations of bicarbonate and pyruvate.</text>
</comment>
<dbReference type="Gene3D" id="3.20.20.60">
    <property type="entry name" value="Phosphoenolpyruvate-binding domains"/>
    <property type="match status" value="1"/>
</dbReference>
<dbReference type="HAMAP" id="MF_01299">
    <property type="entry name" value="OadC"/>
    <property type="match status" value="1"/>
</dbReference>
<keyword evidence="5 6" id="KW-0456">Lyase</keyword>
<keyword evidence="4 6" id="KW-0460">Magnesium</keyword>
<dbReference type="SUPFAM" id="SSF51621">
    <property type="entry name" value="Phosphoenolpyruvate/pyruvate domain"/>
    <property type="match status" value="1"/>
</dbReference>
<reference evidence="7" key="1">
    <citation type="submission" date="2021-06" db="EMBL/GenBank/DDBJ databases">
        <title>Updating the genus Pseudomonas: Description of 43 new species and partition of the Pseudomonas putida group.</title>
        <authorList>
            <person name="Girard L."/>
            <person name="Lood C."/>
            <person name="Vandamme P."/>
            <person name="Rokni-Zadeh H."/>
            <person name="van Noort V."/>
            <person name="Hofte M."/>
            <person name="Lavigne R."/>
            <person name="De Mot R."/>
        </authorList>
    </citation>
    <scope>NUCLEOTIDE SEQUENCE</scope>
    <source>
        <strain evidence="7">CMR12a</strain>
    </source>
</reference>
<feature type="binding site" evidence="6">
    <location>
        <position position="88"/>
    </location>
    <ligand>
        <name>Mg(2+)</name>
        <dbReference type="ChEBI" id="CHEBI:18420"/>
    </ligand>
</feature>
<accession>A0ABX8MUV3</accession>
<protein>
    <recommendedName>
        <fullName evidence="6">Oxaloacetate decarboxylase</fullName>
        <ecNumber evidence="6">4.1.1.112</ecNumber>
    </recommendedName>
</protein>
<sequence>MSRLSHQDLRRGFRELIASSSCYHTASVFDPMSARIAADLGFEVGILGGSVASLQVLAAPDFALITLSEFAEQATRIGRVAQLPVIADADHGYGNALNVMRTVVELERAGIAALTIEDTLLPAQFGRKSTDLISVAEGVGKIRAALEARVDPELAIIARTNAGILPVQEIISRTQQYERAGADAICMVGIRDFEQLEQISEHLSVPLMLVTYGNPALRDDARLAQLGVKIAVDGHAAYFAAIKATYDCLREQRQIFTQASDLSATELAHTYTQPEEYIVWAREFMSVKE</sequence>
<evidence type="ECO:0000256" key="3">
    <source>
        <dbReference type="ARBA" id="ARBA00022793"/>
    </source>
</evidence>
<evidence type="ECO:0000256" key="2">
    <source>
        <dbReference type="ARBA" id="ARBA00022723"/>
    </source>
</evidence>
<comment type="similarity">
    <text evidence="6">Belongs to the isocitrate lyase family. Oxaloacetate decarboxylase subfamily.</text>
</comment>
<evidence type="ECO:0000313" key="7">
    <source>
        <dbReference type="EMBL" id="QXH43004.1"/>
    </source>
</evidence>
<comment type="catalytic activity">
    <reaction evidence="6">
        <text>oxaloacetate + H(+) = pyruvate + CO2</text>
        <dbReference type="Rhea" id="RHEA:15641"/>
        <dbReference type="ChEBI" id="CHEBI:15361"/>
        <dbReference type="ChEBI" id="CHEBI:15378"/>
        <dbReference type="ChEBI" id="CHEBI:16452"/>
        <dbReference type="ChEBI" id="CHEBI:16526"/>
        <dbReference type="EC" id="4.1.1.112"/>
    </reaction>
</comment>
<evidence type="ECO:0000256" key="1">
    <source>
        <dbReference type="ARBA" id="ARBA00005838"/>
    </source>
</evidence>
<dbReference type="InterPro" id="IPR040442">
    <property type="entry name" value="Pyrv_kinase-like_dom_sf"/>
</dbReference>
<gene>
    <name evidence="7" type="ORF">KSS89_12560</name>
</gene>
<dbReference type="InterPro" id="IPR023687">
    <property type="entry name" value="Oxaloacetate_deCOase_bac"/>
</dbReference>
<dbReference type="Proteomes" id="UP000693952">
    <property type="component" value="Chromosome"/>
</dbReference>
<evidence type="ECO:0000313" key="8">
    <source>
        <dbReference type="Proteomes" id="UP000693952"/>
    </source>
</evidence>